<reference evidence="5" key="1">
    <citation type="submission" date="2020-06" db="EMBL/GenBank/DDBJ databases">
        <authorList>
            <consortium name="Plant Systems Biology data submission"/>
        </authorList>
    </citation>
    <scope>NUCLEOTIDE SEQUENCE</scope>
    <source>
        <strain evidence="5">D6</strain>
    </source>
</reference>
<name>A0A9N8DC59_9STRA</name>
<gene>
    <name evidence="5" type="ORF">SEMRO_85_G045140.1</name>
</gene>
<comment type="caution">
    <text evidence="5">The sequence shown here is derived from an EMBL/GenBank/DDBJ whole genome shotgun (WGS) entry which is preliminary data.</text>
</comment>
<protein>
    <submittedName>
        <fullName evidence="5">Uncharacterized protein</fullName>
    </submittedName>
</protein>
<keyword evidence="6" id="KW-1185">Reference proteome</keyword>
<feature type="region of interest" description="Disordered" evidence="4">
    <location>
        <begin position="212"/>
        <end position="240"/>
    </location>
</feature>
<dbReference type="InterPro" id="IPR037129">
    <property type="entry name" value="XPA_sf"/>
</dbReference>
<sequence>MSSLSSTGQDLLVPALLVVLQHDRNLLSLKDLGNLSIGNKTLAKLVEDCAVWKTLFEEISAAPMLEGTSSGIAWHGEEGLLPCFTNPDPRILQRVGYKHALGLLVSKTCQNCGILAGSAGPISLKRLCKICSKQDSSSWICVKTKAKDMFLLNDKDLAALPSATVTPGMGPDGKMSTLFSYEDVKQKSFQKWGGESGLEAEMNRRIAAANRRYKQRQNTTKPMKKKPKVIHQSTRPADNPDLVVSHSVSSLPIGCMIRKSKVKRTNDDDGWQPLRFHACRKCNACGRHNEIWDHSLIEHDLVDATAIGEANVVTTDESAFLDLRGLSLATELVTCLANCTFSHHRIQDRDGYRIREHNVYSFVFEASGDDDRVKIVFDDFGVRNTPYPLAMVTALSKIGTGPRAHERLFETAGGPTIRDDGFVTLCNEGAIAKVMKALGMTEETSPVQFLAGLFARIYTSETLKSMTLHRVYNASHRGYTEFLLLEQAISYLNATMVEEDDYDDDEEDWRDYGCDCCYGMGCDCCFC</sequence>
<evidence type="ECO:0000313" key="6">
    <source>
        <dbReference type="Proteomes" id="UP001153069"/>
    </source>
</evidence>
<comment type="subcellular location">
    <subcellularLocation>
        <location evidence="1">Nucleus</location>
    </subcellularLocation>
</comment>
<accession>A0A9N8DC59</accession>
<dbReference type="Gene3D" id="3.90.530.10">
    <property type="entry name" value="XPA C-terminal domain"/>
    <property type="match status" value="1"/>
</dbReference>
<evidence type="ECO:0000256" key="3">
    <source>
        <dbReference type="ARBA" id="ARBA00023242"/>
    </source>
</evidence>
<evidence type="ECO:0000256" key="2">
    <source>
        <dbReference type="ARBA" id="ARBA00022833"/>
    </source>
</evidence>
<dbReference type="EMBL" id="CAICTM010000084">
    <property type="protein sequence ID" value="CAB9500492.1"/>
    <property type="molecule type" value="Genomic_DNA"/>
</dbReference>
<evidence type="ECO:0000256" key="1">
    <source>
        <dbReference type="ARBA" id="ARBA00004123"/>
    </source>
</evidence>
<dbReference type="AlphaFoldDB" id="A0A9N8DC59"/>
<evidence type="ECO:0000256" key="4">
    <source>
        <dbReference type="SAM" id="MobiDB-lite"/>
    </source>
</evidence>
<keyword evidence="2" id="KW-0862">Zinc</keyword>
<dbReference type="InterPro" id="IPR009061">
    <property type="entry name" value="DNA-bd_dom_put_sf"/>
</dbReference>
<proteinExistence type="predicted"/>
<organism evidence="5 6">
    <name type="scientific">Seminavis robusta</name>
    <dbReference type="NCBI Taxonomy" id="568900"/>
    <lineage>
        <taxon>Eukaryota</taxon>
        <taxon>Sar</taxon>
        <taxon>Stramenopiles</taxon>
        <taxon>Ochrophyta</taxon>
        <taxon>Bacillariophyta</taxon>
        <taxon>Bacillariophyceae</taxon>
        <taxon>Bacillariophycidae</taxon>
        <taxon>Naviculales</taxon>
        <taxon>Naviculaceae</taxon>
        <taxon>Seminavis</taxon>
    </lineage>
</organism>
<dbReference type="Proteomes" id="UP001153069">
    <property type="component" value="Unassembled WGS sequence"/>
</dbReference>
<dbReference type="SUPFAM" id="SSF46955">
    <property type="entry name" value="Putative DNA-binding domain"/>
    <property type="match status" value="1"/>
</dbReference>
<dbReference type="CDD" id="cd21075">
    <property type="entry name" value="DBD_XPA-like"/>
    <property type="match status" value="1"/>
</dbReference>
<keyword evidence="3" id="KW-0539">Nucleus</keyword>
<dbReference type="GO" id="GO:0005634">
    <property type="term" value="C:nucleus"/>
    <property type="evidence" value="ECO:0007669"/>
    <property type="project" value="UniProtKB-SubCell"/>
</dbReference>
<evidence type="ECO:0000313" key="5">
    <source>
        <dbReference type="EMBL" id="CAB9500492.1"/>
    </source>
</evidence>